<proteinExistence type="predicted"/>
<dbReference type="Gene3D" id="3.30.160.60">
    <property type="entry name" value="Classic Zinc Finger"/>
    <property type="match status" value="1"/>
</dbReference>
<dbReference type="AlphaFoldDB" id="A0A8C4WXJ8"/>
<dbReference type="GeneTree" id="ENSGT00940000169321"/>
<dbReference type="InterPro" id="IPR013087">
    <property type="entry name" value="Znf_C2H2_type"/>
</dbReference>
<dbReference type="InterPro" id="IPR036236">
    <property type="entry name" value="Znf_C2H2_sf"/>
</dbReference>
<name>A0A8C4WXJ8_EPTBU</name>
<dbReference type="SUPFAM" id="SSF57667">
    <property type="entry name" value="beta-beta-alpha zinc fingers"/>
    <property type="match status" value="1"/>
</dbReference>
<evidence type="ECO:0000259" key="6">
    <source>
        <dbReference type="PROSITE" id="PS50157"/>
    </source>
</evidence>
<dbReference type="Proteomes" id="UP000694388">
    <property type="component" value="Unplaced"/>
</dbReference>
<dbReference type="PROSITE" id="PS00028">
    <property type="entry name" value="ZINC_FINGER_C2H2_1"/>
    <property type="match status" value="1"/>
</dbReference>
<dbReference type="GO" id="GO:0005634">
    <property type="term" value="C:nucleus"/>
    <property type="evidence" value="ECO:0007669"/>
    <property type="project" value="UniProtKB-ARBA"/>
</dbReference>
<accession>A0A8C4WXJ8</accession>
<evidence type="ECO:0000256" key="4">
    <source>
        <dbReference type="ARBA" id="ARBA00022833"/>
    </source>
</evidence>
<dbReference type="GO" id="GO:0008270">
    <property type="term" value="F:zinc ion binding"/>
    <property type="evidence" value="ECO:0007669"/>
    <property type="project" value="UniProtKB-KW"/>
</dbReference>
<reference evidence="7" key="2">
    <citation type="submission" date="2025-09" db="UniProtKB">
        <authorList>
            <consortium name="Ensembl"/>
        </authorList>
    </citation>
    <scope>IDENTIFICATION</scope>
</reference>
<feature type="domain" description="C2H2-type" evidence="6">
    <location>
        <begin position="96"/>
        <end position="123"/>
    </location>
</feature>
<evidence type="ECO:0000256" key="1">
    <source>
        <dbReference type="ARBA" id="ARBA00022723"/>
    </source>
</evidence>
<dbReference type="Ensembl" id="ENSEBUT00000018234.1">
    <property type="protein sequence ID" value="ENSEBUP00000017658.1"/>
    <property type="gene ID" value="ENSEBUG00000011040.1"/>
</dbReference>
<evidence type="ECO:0000256" key="3">
    <source>
        <dbReference type="ARBA" id="ARBA00022771"/>
    </source>
</evidence>
<evidence type="ECO:0000313" key="7">
    <source>
        <dbReference type="Ensembl" id="ENSEBUP00000017658.1"/>
    </source>
</evidence>
<keyword evidence="8" id="KW-1185">Reference proteome</keyword>
<dbReference type="PROSITE" id="PS50157">
    <property type="entry name" value="ZINC_FINGER_C2H2_2"/>
    <property type="match status" value="1"/>
</dbReference>
<evidence type="ECO:0000256" key="5">
    <source>
        <dbReference type="PROSITE-ProRule" id="PRU00042"/>
    </source>
</evidence>
<organism evidence="7 8">
    <name type="scientific">Eptatretus burgeri</name>
    <name type="common">Inshore hagfish</name>
    <dbReference type="NCBI Taxonomy" id="7764"/>
    <lineage>
        <taxon>Eukaryota</taxon>
        <taxon>Metazoa</taxon>
        <taxon>Chordata</taxon>
        <taxon>Craniata</taxon>
        <taxon>Vertebrata</taxon>
        <taxon>Cyclostomata</taxon>
        <taxon>Myxini</taxon>
        <taxon>Myxiniformes</taxon>
        <taxon>Myxinidae</taxon>
        <taxon>Eptatretinae</taxon>
        <taxon>Eptatretus</taxon>
    </lineage>
</organism>
<keyword evidence="3 5" id="KW-0863">Zinc-finger</keyword>
<keyword evidence="4" id="KW-0862">Zinc</keyword>
<reference evidence="7" key="1">
    <citation type="submission" date="2025-08" db="UniProtKB">
        <authorList>
            <consortium name="Ensembl"/>
        </authorList>
    </citation>
    <scope>IDENTIFICATION</scope>
</reference>
<evidence type="ECO:0000256" key="2">
    <source>
        <dbReference type="ARBA" id="ARBA00022737"/>
    </source>
</evidence>
<keyword evidence="2" id="KW-0677">Repeat</keyword>
<evidence type="ECO:0000313" key="8">
    <source>
        <dbReference type="Proteomes" id="UP000694388"/>
    </source>
</evidence>
<sequence>MKLLSGSRARQNRRGEDCHLVRYIISLLLGFQSFLPEKEMKIVSFTNSAQLFDTEDHFNQQMPSSQDKDKSSSVSSDNYKRCFSMIEEIQRKKKSYNCFMCNKAYTSSSCLYRHQQIHTGHSPRRILACSGVFCQTPIRLSYVSFSQQWSPSSITIQQQK</sequence>
<dbReference type="FunFam" id="3.30.160.60:FF:000340">
    <property type="entry name" value="zinc finger protein 473 isoform X1"/>
    <property type="match status" value="1"/>
</dbReference>
<protein>
    <recommendedName>
        <fullName evidence="6">C2H2-type domain-containing protein</fullName>
    </recommendedName>
</protein>
<keyword evidence="1" id="KW-0479">Metal-binding</keyword>